<protein>
    <recommendedName>
        <fullName evidence="3">Phosphoadenosine phosphosulfate reductase</fullName>
    </recommendedName>
</protein>
<dbReference type="RefSeq" id="WP_207904389.1">
    <property type="nucleotide sequence ID" value="NZ_SLXU01000001.1"/>
</dbReference>
<dbReference type="AlphaFoldDB" id="A0A4R2RTI5"/>
<sequence length="313" mass="34979">MKDQAGIERVQDNWYDCLADLPQGATLEPLGPDYAAIHVADDAILLVTFERARQIRDTRPRPVPLAETLAEAAGWSRLTLVAANETWFRDPAVYAYFDRLVDEGFFDEYDRVIFYGAGMCGYAAAAFSVTAPGSTVIALAPQATLDPERAGWDGRYRTARRLDFTSRYGYGPAMAEAADHVYVIHDPSETLDAMHSALFDGTNVTRLRAPLTGPAIEAQLMEMGVLPELIDAAGEGQLTPMVFYRLFRARRCHMPYLRALSARLEADGQTWRAALVCRHTVREKNAPRFRRRLTRLEEALSQEGRALPREPLA</sequence>
<dbReference type="Proteomes" id="UP000295050">
    <property type="component" value="Unassembled WGS sequence"/>
</dbReference>
<keyword evidence="2" id="KW-1185">Reference proteome</keyword>
<gene>
    <name evidence="1" type="ORF">EV663_101479</name>
</gene>
<name>A0A4R2RTI5_9RHOB</name>
<evidence type="ECO:0008006" key="3">
    <source>
        <dbReference type="Google" id="ProtNLM"/>
    </source>
</evidence>
<reference evidence="1 2" key="1">
    <citation type="submission" date="2019-03" db="EMBL/GenBank/DDBJ databases">
        <title>Genomic Encyclopedia of Type Strains, Phase IV (KMG-IV): sequencing the most valuable type-strain genomes for metagenomic binning, comparative biology and taxonomic classification.</title>
        <authorList>
            <person name="Goeker M."/>
        </authorList>
    </citation>
    <scope>NUCLEOTIDE SEQUENCE [LARGE SCALE GENOMIC DNA]</scope>
    <source>
        <strain evidence="1 2">DSM 24766</strain>
    </source>
</reference>
<dbReference type="EMBL" id="SLXU01000001">
    <property type="protein sequence ID" value="TCP63211.1"/>
    <property type="molecule type" value="Genomic_DNA"/>
</dbReference>
<proteinExistence type="predicted"/>
<accession>A0A4R2RTI5</accession>
<evidence type="ECO:0000313" key="1">
    <source>
        <dbReference type="EMBL" id="TCP63211.1"/>
    </source>
</evidence>
<organism evidence="1 2">
    <name type="scientific">Rhodovulum bhavnagarense</name>
    <dbReference type="NCBI Taxonomy" id="992286"/>
    <lineage>
        <taxon>Bacteria</taxon>
        <taxon>Pseudomonadati</taxon>
        <taxon>Pseudomonadota</taxon>
        <taxon>Alphaproteobacteria</taxon>
        <taxon>Rhodobacterales</taxon>
        <taxon>Paracoccaceae</taxon>
        <taxon>Rhodovulum</taxon>
    </lineage>
</organism>
<evidence type="ECO:0000313" key="2">
    <source>
        <dbReference type="Proteomes" id="UP000295050"/>
    </source>
</evidence>
<comment type="caution">
    <text evidence="1">The sequence shown here is derived from an EMBL/GenBank/DDBJ whole genome shotgun (WGS) entry which is preliminary data.</text>
</comment>